<accession>A0A1B6GKC2</accession>
<proteinExistence type="predicted"/>
<evidence type="ECO:0000256" key="1">
    <source>
        <dbReference type="SAM" id="SignalP"/>
    </source>
</evidence>
<dbReference type="AlphaFoldDB" id="A0A1B6GKC2"/>
<evidence type="ECO:0000313" key="2">
    <source>
        <dbReference type="EMBL" id="JAS62906.1"/>
    </source>
</evidence>
<gene>
    <name evidence="2" type="ORF">g.38393</name>
    <name evidence="3" type="ORF">g.38394</name>
</gene>
<organism evidence="2">
    <name type="scientific">Cuerna arida</name>
    <dbReference type="NCBI Taxonomy" id="1464854"/>
    <lineage>
        <taxon>Eukaryota</taxon>
        <taxon>Metazoa</taxon>
        <taxon>Ecdysozoa</taxon>
        <taxon>Arthropoda</taxon>
        <taxon>Hexapoda</taxon>
        <taxon>Insecta</taxon>
        <taxon>Pterygota</taxon>
        <taxon>Neoptera</taxon>
        <taxon>Paraneoptera</taxon>
        <taxon>Hemiptera</taxon>
        <taxon>Auchenorrhyncha</taxon>
        <taxon>Membracoidea</taxon>
        <taxon>Cicadellidae</taxon>
        <taxon>Cicadellinae</taxon>
        <taxon>Proconiini</taxon>
        <taxon>Cuerna</taxon>
    </lineage>
</organism>
<evidence type="ECO:0000313" key="3">
    <source>
        <dbReference type="EMBL" id="JAS65077.1"/>
    </source>
</evidence>
<reference evidence="2" key="1">
    <citation type="submission" date="2015-11" db="EMBL/GenBank/DDBJ databases">
        <title>De novo transcriptome assembly of four potential Pierce s Disease insect vectors from Arizona vineyards.</title>
        <authorList>
            <person name="Tassone E.E."/>
        </authorList>
    </citation>
    <scope>NUCLEOTIDE SEQUENCE</scope>
</reference>
<evidence type="ECO:0008006" key="4">
    <source>
        <dbReference type="Google" id="ProtNLM"/>
    </source>
</evidence>
<feature type="signal peptide" evidence="1">
    <location>
        <begin position="1"/>
        <end position="20"/>
    </location>
</feature>
<keyword evidence="1" id="KW-0732">Signal</keyword>
<dbReference type="EMBL" id="GECZ01006863">
    <property type="protein sequence ID" value="JAS62906.1"/>
    <property type="molecule type" value="Transcribed_RNA"/>
</dbReference>
<sequence length="128" mass="14479">MIQIVTRCLVLLSVVAACYCTRPPYIQCQTSEECTKDSCCVIGTGRYTLPTCRKRRDTGESCRMNSNPSNTTLHYPDGETVVLTGVYYIACPCLPELQCSEGAEDGPRCEHQYLSNHLFDYSWENLEY</sequence>
<dbReference type="EMBL" id="GECZ01004692">
    <property type="protein sequence ID" value="JAS65077.1"/>
    <property type="molecule type" value="Transcribed_RNA"/>
</dbReference>
<feature type="chain" id="PRO_5008583632" description="Prokineticin domain-containing protein" evidence="1">
    <location>
        <begin position="21"/>
        <end position="128"/>
    </location>
</feature>
<dbReference type="Gene3D" id="2.10.80.10">
    <property type="entry name" value="Lipase, subunit A"/>
    <property type="match status" value="1"/>
</dbReference>
<dbReference type="PROSITE" id="PS51257">
    <property type="entry name" value="PROKAR_LIPOPROTEIN"/>
    <property type="match status" value="1"/>
</dbReference>
<protein>
    <recommendedName>
        <fullName evidence="4">Prokineticin domain-containing protein</fullName>
    </recommendedName>
</protein>
<name>A0A1B6GKC2_9HEMI</name>